<evidence type="ECO:0000256" key="1">
    <source>
        <dbReference type="ARBA" id="ARBA00005801"/>
    </source>
</evidence>
<reference evidence="4" key="1">
    <citation type="submission" date="2021-04" db="EMBL/GenBank/DDBJ databases">
        <authorList>
            <person name="Hornung B."/>
        </authorList>
    </citation>
    <scope>NUCLEOTIDE SEQUENCE</scope>
    <source>
        <strain evidence="4">G5G6</strain>
    </source>
</reference>
<evidence type="ECO:0000259" key="3">
    <source>
        <dbReference type="Pfam" id="PF01478"/>
    </source>
</evidence>
<dbReference type="EMBL" id="CAJQUM010000001">
    <property type="protein sequence ID" value="CAG4882908.1"/>
    <property type="molecule type" value="Genomic_DNA"/>
</dbReference>
<dbReference type="InterPro" id="IPR000045">
    <property type="entry name" value="Prepilin_IV_endopep_pep"/>
</dbReference>
<keyword evidence="2" id="KW-0472">Membrane</keyword>
<dbReference type="InterPro" id="IPR050882">
    <property type="entry name" value="Prepilin_peptidase/N-MTase"/>
</dbReference>
<evidence type="ECO:0000313" key="4">
    <source>
        <dbReference type="EMBL" id="CAG4882908.1"/>
    </source>
</evidence>
<accession>A0A916N8R3</accession>
<feature type="transmembrane region" description="Helical" evidence="2">
    <location>
        <begin position="73"/>
        <end position="93"/>
    </location>
</feature>
<feature type="transmembrane region" description="Helical" evidence="2">
    <location>
        <begin position="113"/>
        <end position="133"/>
    </location>
</feature>
<feature type="transmembrane region" description="Helical" evidence="2">
    <location>
        <begin position="12"/>
        <end position="35"/>
    </location>
</feature>
<dbReference type="PANTHER" id="PTHR30487:SF0">
    <property type="entry name" value="PREPILIN LEADER PEPTIDASE_N-METHYLTRANSFERASE-RELATED"/>
    <property type="match status" value="1"/>
</dbReference>
<dbReference type="GO" id="GO:0006465">
    <property type="term" value="P:signal peptide processing"/>
    <property type="evidence" value="ECO:0007669"/>
    <property type="project" value="TreeGrafter"/>
</dbReference>
<dbReference type="RefSeq" id="WP_220634927.1">
    <property type="nucleotide sequence ID" value="NZ_CAJQUM010000001.1"/>
</dbReference>
<comment type="similarity">
    <text evidence="1">Belongs to the peptidase A24 family.</text>
</comment>
<dbReference type="Gene3D" id="1.20.120.1220">
    <property type="match status" value="1"/>
</dbReference>
<feature type="domain" description="Prepilin type IV endopeptidase peptidase" evidence="3">
    <location>
        <begin position="23"/>
        <end position="128"/>
    </location>
</feature>
<keyword evidence="2" id="KW-0812">Transmembrane</keyword>
<dbReference type="AlphaFoldDB" id="A0A916N8R3"/>
<keyword evidence="5" id="KW-1185">Reference proteome</keyword>
<proteinExistence type="inferred from homology"/>
<dbReference type="GO" id="GO:0004190">
    <property type="term" value="F:aspartic-type endopeptidase activity"/>
    <property type="evidence" value="ECO:0007669"/>
    <property type="project" value="InterPro"/>
</dbReference>
<dbReference type="PANTHER" id="PTHR30487">
    <property type="entry name" value="TYPE 4 PREPILIN-LIKE PROTEINS LEADER PEPTIDE-PROCESSING ENZYME"/>
    <property type="match status" value="1"/>
</dbReference>
<sequence>MSDSEFSAVLDLLAMLFFSWRICILAFLLTAAAVYDYRFQRIPNWLVLSGALFGVIYNTVLPPSPHDTILFPLTGLGLGLLLFLPLYLIHAMGAGDVKLLAMVGAILGPGDTFRAALATMIVGGVLAILFVLVRGKALRMLQNLVSLFQLGFLSVARGSKPDLQIEAGMSAGRLPYGVPIALGTIGYLVLRQLGFL</sequence>
<organism evidence="4 5">
    <name type="scientific">Georgfuchsia toluolica</name>
    <dbReference type="NCBI Taxonomy" id="424218"/>
    <lineage>
        <taxon>Bacteria</taxon>
        <taxon>Pseudomonadati</taxon>
        <taxon>Pseudomonadota</taxon>
        <taxon>Betaproteobacteria</taxon>
        <taxon>Nitrosomonadales</taxon>
        <taxon>Sterolibacteriaceae</taxon>
        <taxon>Georgfuchsia</taxon>
    </lineage>
</organism>
<name>A0A916N8R3_9PROT</name>
<keyword evidence="2" id="KW-1133">Transmembrane helix</keyword>
<evidence type="ECO:0000256" key="2">
    <source>
        <dbReference type="SAM" id="Phobius"/>
    </source>
</evidence>
<dbReference type="Proteomes" id="UP000742786">
    <property type="component" value="Unassembled WGS sequence"/>
</dbReference>
<dbReference type="Pfam" id="PF01478">
    <property type="entry name" value="Peptidase_A24"/>
    <property type="match status" value="1"/>
</dbReference>
<comment type="caution">
    <text evidence="4">The sequence shown here is derived from an EMBL/GenBank/DDBJ whole genome shotgun (WGS) entry which is preliminary data.</text>
</comment>
<evidence type="ECO:0000313" key="5">
    <source>
        <dbReference type="Proteomes" id="UP000742786"/>
    </source>
</evidence>
<gene>
    <name evidence="4" type="ORF">GTOL_10790</name>
</gene>
<protein>
    <submittedName>
        <fullName evidence="4">Prepilin peptidase CpaA</fullName>
    </submittedName>
</protein>
<feature type="transmembrane region" description="Helical" evidence="2">
    <location>
        <begin position="41"/>
        <end position="61"/>
    </location>
</feature>
<dbReference type="GO" id="GO:0005886">
    <property type="term" value="C:plasma membrane"/>
    <property type="evidence" value="ECO:0007669"/>
    <property type="project" value="TreeGrafter"/>
</dbReference>